<keyword evidence="3" id="KW-0732">Signal</keyword>
<feature type="region of interest" description="Disordered" evidence="1">
    <location>
        <begin position="529"/>
        <end position="586"/>
    </location>
</feature>
<feature type="compositionally biased region" description="Polar residues" evidence="1">
    <location>
        <begin position="357"/>
        <end position="370"/>
    </location>
</feature>
<feature type="compositionally biased region" description="Basic and acidic residues" evidence="1">
    <location>
        <begin position="448"/>
        <end position="465"/>
    </location>
</feature>
<protein>
    <submittedName>
        <fullName evidence="4">Uncharacterized protein</fullName>
    </submittedName>
</protein>
<feature type="region of interest" description="Disordered" evidence="1">
    <location>
        <begin position="357"/>
        <end position="387"/>
    </location>
</feature>
<evidence type="ECO:0000313" key="5">
    <source>
        <dbReference type="Proteomes" id="UP000027073"/>
    </source>
</evidence>
<feature type="region of interest" description="Disordered" evidence="1">
    <location>
        <begin position="175"/>
        <end position="242"/>
    </location>
</feature>
<feature type="compositionally biased region" description="Low complexity" evidence="1">
    <location>
        <begin position="531"/>
        <end position="548"/>
    </location>
</feature>
<evidence type="ECO:0000256" key="2">
    <source>
        <dbReference type="SAM" id="Phobius"/>
    </source>
</evidence>
<sequence>MRALFLLLFATQVLAAPLSLSAYPSGPACLAVLLTITVAMTTLFSLKLLFMRHRRLTKALPSWSSSPNASTKFDASYSTGSQYQSAWSLPSKTPPNTRNGGIWVGFFGSPRSETRFDIQANSYQGQSLYYVREYSKHSRRSRNSSTISRGSMVSIGKSGLPVSTVVESRALYNLRDGTKHGRPRSLRLPSYPTKAYTKTPKPRRFSAPADSRSSSQADSLRKRRHTSLKSVRSRRSDISGLNLGNSSLRLVHPHFHAEPPLPLPPGARRTPNLPPSPALPISGPFFALQHRFPISPRSKKQPALPVNSPIEGLPQTVQISHPYALMPVKPGNLRRLSKIPQIPLDMTCPDFSPFSSPATFGTHHSPSPAQATYGAVHGLPPIPPHSTPGVPMFPYPIPPAPGVSIPLQKPRSITPRVRKSPVIGPSPLRVMTLPEAPSSDSVGANKCPDGRLKPSQEQRSGEDSSIRPLSSFKDADEDEAALLGIIQELIEETSDWDPDLFMDAGFKTLLHDTSLKASSVSLRVFEEGNVSHDSSSGPEPSSGSSNHSGSDEMDLGLLGIEFSPTRKTKATPSRAKPVASSDTHSNSLREDDLVSFWDEKGWEKSFAPQ</sequence>
<feature type="region of interest" description="Disordered" evidence="1">
    <location>
        <begin position="406"/>
        <end position="473"/>
    </location>
</feature>
<dbReference type="HOGENOM" id="CLU_448424_0_0_1"/>
<keyword evidence="2" id="KW-0472">Membrane</keyword>
<keyword evidence="2" id="KW-1133">Transmembrane helix</keyword>
<dbReference type="OrthoDB" id="2982374at2759"/>
<keyword evidence="2" id="KW-0812">Transmembrane</keyword>
<feature type="chain" id="PRO_5012497701" evidence="3">
    <location>
        <begin position="16"/>
        <end position="609"/>
    </location>
</feature>
<dbReference type="Proteomes" id="UP000027073">
    <property type="component" value="Unassembled WGS sequence"/>
</dbReference>
<proteinExistence type="predicted"/>
<dbReference type="VEuPathDB" id="FungiDB:PLEOSDRAFT_1103449"/>
<dbReference type="AlphaFoldDB" id="A0A067NMX6"/>
<reference evidence="5" key="1">
    <citation type="journal article" date="2014" name="Proc. Natl. Acad. Sci. U.S.A.">
        <title>Extensive sampling of basidiomycete genomes demonstrates inadequacy of the white-rot/brown-rot paradigm for wood decay fungi.</title>
        <authorList>
            <person name="Riley R."/>
            <person name="Salamov A.A."/>
            <person name="Brown D.W."/>
            <person name="Nagy L.G."/>
            <person name="Floudas D."/>
            <person name="Held B.W."/>
            <person name="Levasseur A."/>
            <person name="Lombard V."/>
            <person name="Morin E."/>
            <person name="Otillar R."/>
            <person name="Lindquist E.A."/>
            <person name="Sun H."/>
            <person name="LaButti K.M."/>
            <person name="Schmutz J."/>
            <person name="Jabbour D."/>
            <person name="Luo H."/>
            <person name="Baker S.E."/>
            <person name="Pisabarro A.G."/>
            <person name="Walton J.D."/>
            <person name="Blanchette R.A."/>
            <person name="Henrissat B."/>
            <person name="Martin F."/>
            <person name="Cullen D."/>
            <person name="Hibbett D.S."/>
            <person name="Grigoriev I.V."/>
        </authorList>
    </citation>
    <scope>NUCLEOTIDE SEQUENCE [LARGE SCALE GENOMIC DNA]</scope>
    <source>
        <strain evidence="5">PC15</strain>
    </source>
</reference>
<organism evidence="4 5">
    <name type="scientific">Pleurotus ostreatus (strain PC15)</name>
    <name type="common">Oyster mushroom</name>
    <dbReference type="NCBI Taxonomy" id="1137138"/>
    <lineage>
        <taxon>Eukaryota</taxon>
        <taxon>Fungi</taxon>
        <taxon>Dikarya</taxon>
        <taxon>Basidiomycota</taxon>
        <taxon>Agaricomycotina</taxon>
        <taxon>Agaricomycetes</taxon>
        <taxon>Agaricomycetidae</taxon>
        <taxon>Agaricales</taxon>
        <taxon>Pleurotineae</taxon>
        <taxon>Pleurotaceae</taxon>
        <taxon>Pleurotus</taxon>
    </lineage>
</organism>
<feature type="transmembrane region" description="Helical" evidence="2">
    <location>
        <begin position="25"/>
        <end position="50"/>
    </location>
</feature>
<name>A0A067NMX6_PLEO1</name>
<evidence type="ECO:0000256" key="3">
    <source>
        <dbReference type="SAM" id="SignalP"/>
    </source>
</evidence>
<accession>A0A067NMX6</accession>
<dbReference type="EMBL" id="KL198007">
    <property type="protein sequence ID" value="KDQ29428.1"/>
    <property type="molecule type" value="Genomic_DNA"/>
</dbReference>
<evidence type="ECO:0000313" key="4">
    <source>
        <dbReference type="EMBL" id="KDQ29428.1"/>
    </source>
</evidence>
<feature type="compositionally biased region" description="Basic residues" evidence="1">
    <location>
        <begin position="221"/>
        <end position="233"/>
    </location>
</feature>
<dbReference type="InParanoid" id="A0A067NMX6"/>
<evidence type="ECO:0000256" key="1">
    <source>
        <dbReference type="SAM" id="MobiDB-lite"/>
    </source>
</evidence>
<gene>
    <name evidence="4" type="ORF">PLEOSDRAFT_1103449</name>
</gene>
<feature type="signal peptide" evidence="3">
    <location>
        <begin position="1"/>
        <end position="15"/>
    </location>
</feature>